<accession>A0ABW3X2G4</accession>
<dbReference type="Gene3D" id="3.60.21.10">
    <property type="match status" value="1"/>
</dbReference>
<feature type="domain" description="Calcineurin-like phosphoesterase" evidence="1">
    <location>
        <begin position="4"/>
        <end position="139"/>
    </location>
</feature>
<dbReference type="Proteomes" id="UP001597176">
    <property type="component" value="Unassembled WGS sequence"/>
</dbReference>
<protein>
    <submittedName>
        <fullName evidence="2">Metallophosphoesterase</fullName>
    </submittedName>
</protein>
<dbReference type="RefSeq" id="WP_238209245.1">
    <property type="nucleotide sequence ID" value="NZ_JBHTND010000035.1"/>
</dbReference>
<dbReference type="SUPFAM" id="SSF56300">
    <property type="entry name" value="Metallo-dependent phosphatases"/>
    <property type="match status" value="1"/>
</dbReference>
<dbReference type="InterPro" id="IPR004843">
    <property type="entry name" value="Calcineurin-like_PHP"/>
</dbReference>
<proteinExistence type="predicted"/>
<evidence type="ECO:0000313" key="3">
    <source>
        <dbReference type="Proteomes" id="UP001597176"/>
    </source>
</evidence>
<dbReference type="EMBL" id="JBHTND010000035">
    <property type="protein sequence ID" value="MFD1303668.1"/>
    <property type="molecule type" value="Genomic_DNA"/>
</dbReference>
<gene>
    <name evidence="2" type="ORF">ACFQ4G_19045</name>
</gene>
<comment type="caution">
    <text evidence="2">The sequence shown here is derived from an EMBL/GenBank/DDBJ whole genome shotgun (WGS) entry which is preliminary data.</text>
</comment>
<sequence>MPQVHFVSDSHVGHQALLSPRMQTQRSFASIREHDETLVERWNAVVRTEDTVWHLGDFAYRCTEAYALSIFLRLNGRKLLIRGNHERIGERLPWAEPVRDVAMITLPDSEGVMRSIWLSHYPHVSYPRSNRGGLHLHGHSHGSVPGTATRADVGVDCWDWAPVTLDRILARLATNGSGT</sequence>
<evidence type="ECO:0000313" key="2">
    <source>
        <dbReference type="EMBL" id="MFD1303668.1"/>
    </source>
</evidence>
<evidence type="ECO:0000259" key="1">
    <source>
        <dbReference type="Pfam" id="PF00149"/>
    </source>
</evidence>
<keyword evidence="3" id="KW-1185">Reference proteome</keyword>
<organism evidence="2 3">
    <name type="scientific">Methylobacterium marchantiae</name>
    <dbReference type="NCBI Taxonomy" id="600331"/>
    <lineage>
        <taxon>Bacteria</taxon>
        <taxon>Pseudomonadati</taxon>
        <taxon>Pseudomonadota</taxon>
        <taxon>Alphaproteobacteria</taxon>
        <taxon>Hyphomicrobiales</taxon>
        <taxon>Methylobacteriaceae</taxon>
        <taxon>Methylobacterium</taxon>
    </lineage>
</organism>
<dbReference type="InterPro" id="IPR029052">
    <property type="entry name" value="Metallo-depent_PP-like"/>
</dbReference>
<dbReference type="Pfam" id="PF00149">
    <property type="entry name" value="Metallophos"/>
    <property type="match status" value="1"/>
</dbReference>
<name>A0ABW3X2G4_9HYPH</name>
<reference evidence="3" key="1">
    <citation type="journal article" date="2019" name="Int. J. Syst. Evol. Microbiol.">
        <title>The Global Catalogue of Microorganisms (GCM) 10K type strain sequencing project: providing services to taxonomists for standard genome sequencing and annotation.</title>
        <authorList>
            <consortium name="The Broad Institute Genomics Platform"/>
            <consortium name="The Broad Institute Genome Sequencing Center for Infectious Disease"/>
            <person name="Wu L."/>
            <person name="Ma J."/>
        </authorList>
    </citation>
    <scope>NUCLEOTIDE SEQUENCE [LARGE SCALE GENOMIC DNA]</scope>
    <source>
        <strain evidence="3">CCUG 56108</strain>
    </source>
</reference>